<protein>
    <recommendedName>
        <fullName evidence="1">Domain of unknown function at the cortex 1 domain-containing protein</fullName>
    </recommendedName>
</protein>
<evidence type="ECO:0000313" key="2">
    <source>
        <dbReference type="EMBL" id="KAG0267666.1"/>
    </source>
</evidence>
<dbReference type="OrthoDB" id="2119945at2759"/>
<feature type="domain" description="Domain of unknown function at the cortex 1" evidence="1">
    <location>
        <begin position="10"/>
        <end position="312"/>
    </location>
</feature>
<keyword evidence="3" id="KW-1185">Reference proteome</keyword>
<accession>A0A9P6QIX9</accession>
<evidence type="ECO:0000313" key="3">
    <source>
        <dbReference type="Proteomes" id="UP000807716"/>
    </source>
</evidence>
<proteinExistence type="predicted"/>
<sequence>MASDSHQQYRLRVSAGSSLQDLRVLNINDDAHPLFINTPDFVGQLCVRVRGLSKSMWYEQAQVDDNLTPLPESPWFEGNDNLSCIQVSGRFKKEHRGDDIVWGNEFERPLKLPPFSSVAVKFGQYIDPGLQVDLYSDKPWAFSPLLTTMNTINVTGWHMDEHSQERAKEKGKEDAVERALPPWPSPTGIHIVEDTSLLFFKLQKDDSRGSLTLKDDNQSTTAAMSAQTLSLSSEERKAYFTSQANLEKHTFMPDQIYAFDFFNPYIDFVNFTLKLPGFSLDAVKYWDGQPLRYIAKTKDSSTVFFVVVFELVPVNDISIE</sequence>
<dbReference type="PANTHER" id="PTHR34826:SF2">
    <property type="entry name" value="UPF0590 PROTEIN C409.17C"/>
    <property type="match status" value="1"/>
</dbReference>
<dbReference type="Proteomes" id="UP000807716">
    <property type="component" value="Unassembled WGS sequence"/>
</dbReference>
<dbReference type="AlphaFoldDB" id="A0A9P6QIX9"/>
<gene>
    <name evidence="2" type="ORF">DFQ27_008446</name>
</gene>
<reference evidence="2" key="1">
    <citation type="journal article" date="2020" name="Fungal Divers.">
        <title>Resolving the Mortierellaceae phylogeny through synthesis of multi-gene phylogenetics and phylogenomics.</title>
        <authorList>
            <person name="Vandepol N."/>
            <person name="Liber J."/>
            <person name="Desiro A."/>
            <person name="Na H."/>
            <person name="Kennedy M."/>
            <person name="Barry K."/>
            <person name="Grigoriev I.V."/>
            <person name="Miller A.N."/>
            <person name="O'Donnell K."/>
            <person name="Stajich J.E."/>
            <person name="Bonito G."/>
        </authorList>
    </citation>
    <scope>NUCLEOTIDE SEQUENCE</scope>
    <source>
        <strain evidence="2">BC1065</strain>
    </source>
</reference>
<name>A0A9P6QIX9_9FUNG</name>
<dbReference type="InterPro" id="IPR013897">
    <property type="entry name" value="Duc1"/>
</dbReference>
<dbReference type="EMBL" id="JAAAJB010000071">
    <property type="protein sequence ID" value="KAG0267666.1"/>
    <property type="molecule type" value="Genomic_DNA"/>
</dbReference>
<dbReference type="PANTHER" id="PTHR34826">
    <property type="entry name" value="UPF0590 PROTEIN C409.17C"/>
    <property type="match status" value="1"/>
</dbReference>
<comment type="caution">
    <text evidence="2">The sequence shown here is derived from an EMBL/GenBank/DDBJ whole genome shotgun (WGS) entry which is preliminary data.</text>
</comment>
<organism evidence="2 3">
    <name type="scientific">Actinomortierella ambigua</name>
    <dbReference type="NCBI Taxonomy" id="1343610"/>
    <lineage>
        <taxon>Eukaryota</taxon>
        <taxon>Fungi</taxon>
        <taxon>Fungi incertae sedis</taxon>
        <taxon>Mucoromycota</taxon>
        <taxon>Mortierellomycotina</taxon>
        <taxon>Mortierellomycetes</taxon>
        <taxon>Mortierellales</taxon>
        <taxon>Mortierellaceae</taxon>
        <taxon>Actinomortierella</taxon>
    </lineage>
</organism>
<evidence type="ECO:0000259" key="1">
    <source>
        <dbReference type="Pfam" id="PF08588"/>
    </source>
</evidence>
<dbReference type="Pfam" id="PF08588">
    <property type="entry name" value="Duc1"/>
    <property type="match status" value="1"/>
</dbReference>